<dbReference type="PROSITE" id="PS50966">
    <property type="entry name" value="ZF_SWIM"/>
    <property type="match status" value="1"/>
</dbReference>
<evidence type="ECO:0000256" key="1">
    <source>
        <dbReference type="PROSITE-ProRule" id="PRU00325"/>
    </source>
</evidence>
<dbReference type="PANTHER" id="PTHR38133:SF1">
    <property type="entry name" value="SLR1429 PROTEIN"/>
    <property type="match status" value="1"/>
</dbReference>
<proteinExistence type="predicted"/>
<dbReference type="GO" id="GO:0008270">
    <property type="term" value="F:zinc ion binding"/>
    <property type="evidence" value="ECO:0007669"/>
    <property type="project" value="UniProtKB-KW"/>
</dbReference>
<evidence type="ECO:0000313" key="4">
    <source>
        <dbReference type="EMBL" id="SCE71537.1"/>
    </source>
</evidence>
<keyword evidence="1" id="KW-0863">Zinc-finger</keyword>
<organism evidence="4 5">
    <name type="scientific">Micromonospora matsumotoense</name>
    <dbReference type="NCBI Taxonomy" id="121616"/>
    <lineage>
        <taxon>Bacteria</taxon>
        <taxon>Bacillati</taxon>
        <taxon>Actinomycetota</taxon>
        <taxon>Actinomycetes</taxon>
        <taxon>Micromonosporales</taxon>
        <taxon>Micromonosporaceae</taxon>
        <taxon>Micromonospora</taxon>
    </lineage>
</organism>
<dbReference type="InterPro" id="IPR007527">
    <property type="entry name" value="Znf_SWIM"/>
</dbReference>
<reference evidence="5" key="1">
    <citation type="submission" date="2016-06" db="EMBL/GenBank/DDBJ databases">
        <authorList>
            <person name="Varghese N."/>
            <person name="Submissions Spin"/>
        </authorList>
    </citation>
    <scope>NUCLEOTIDE SEQUENCE [LARGE SCALE GENOMIC DNA]</scope>
    <source>
        <strain evidence="5">DSM 44100</strain>
    </source>
</reference>
<dbReference type="EMBL" id="FMCU01000001">
    <property type="protein sequence ID" value="SCE71537.1"/>
    <property type="molecule type" value="Genomic_DNA"/>
</dbReference>
<sequence>MTPQRAGAGTDDPGPTGPFADFGPARRVDGGLRARSTRGAIGVSWWSRRFLEVLESFALGTRLTRGRAYARRGQVLRLDVSPGRVEASVQGSRPRPYPVVIALPPFPAALWDRVERELAGQAFFSARLLAGDLPAELEELFAAAGAPLFPGSVGELTQRCGCPDFAVPCKHLAATFYLLAEAFDADPFQLLHWRGRSRDDLLGRLRALRAEAVGSSLPAEAVGSPLPAVVDPADGSPGSAAFSPAGVRAPATRAESRRPASESAPAGGSAPGATVGGSSDGVQDAGTPDGPPVSVPSVVDGVAPGPPSAVAGAARVLADLPDAPLAEAMDRFWLSPVPLPDRPPILVTGPELLLRQLGSPAPAIGGPGLLERLRRAYQALDPS</sequence>
<feature type="region of interest" description="Disordered" evidence="2">
    <location>
        <begin position="221"/>
        <end position="301"/>
    </location>
</feature>
<feature type="compositionally biased region" description="Low complexity" evidence="2">
    <location>
        <begin position="1"/>
        <end position="23"/>
    </location>
</feature>
<feature type="domain" description="SWIM-type" evidence="3">
    <location>
        <begin position="149"/>
        <end position="180"/>
    </location>
</feature>
<dbReference type="Pfam" id="PF04434">
    <property type="entry name" value="SWIM"/>
    <property type="match status" value="1"/>
</dbReference>
<evidence type="ECO:0000313" key="5">
    <source>
        <dbReference type="Proteomes" id="UP000198797"/>
    </source>
</evidence>
<dbReference type="RefSeq" id="WP_091238132.1">
    <property type="nucleotide sequence ID" value="NZ_FMCU01000001.1"/>
</dbReference>
<keyword evidence="5" id="KW-1185">Reference proteome</keyword>
<name>A0A1C4UIQ2_9ACTN</name>
<feature type="region of interest" description="Disordered" evidence="2">
    <location>
        <begin position="1"/>
        <end position="25"/>
    </location>
</feature>
<keyword evidence="1" id="KW-0479">Metal-binding</keyword>
<dbReference type="STRING" id="121616.GA0070216_101523"/>
<gene>
    <name evidence="4" type="ORF">GA0070216_101523</name>
</gene>
<protein>
    <submittedName>
        <fullName evidence="4">Uncharacterized conserved protein, contains Zn finger domain</fullName>
    </submittedName>
</protein>
<evidence type="ECO:0000259" key="3">
    <source>
        <dbReference type="PROSITE" id="PS50966"/>
    </source>
</evidence>
<feature type="compositionally biased region" description="Low complexity" evidence="2">
    <location>
        <begin position="261"/>
        <end position="273"/>
    </location>
</feature>
<dbReference type="Proteomes" id="UP000198797">
    <property type="component" value="Unassembled WGS sequence"/>
</dbReference>
<accession>A0A1C4UIQ2</accession>
<dbReference type="OrthoDB" id="188274at2"/>
<dbReference type="PANTHER" id="PTHR38133">
    <property type="entry name" value="SLR1429 PROTEIN"/>
    <property type="match status" value="1"/>
</dbReference>
<dbReference type="AlphaFoldDB" id="A0A1C4UIQ2"/>
<evidence type="ECO:0000256" key="2">
    <source>
        <dbReference type="SAM" id="MobiDB-lite"/>
    </source>
</evidence>
<keyword evidence="1" id="KW-0862">Zinc</keyword>